<accession>A0AAD6J2L4</accession>
<comment type="caution">
    <text evidence="2">The sequence shown here is derived from an EMBL/GenBank/DDBJ whole genome shotgun (WGS) entry which is preliminary data.</text>
</comment>
<evidence type="ECO:0000313" key="3">
    <source>
        <dbReference type="Proteomes" id="UP001221413"/>
    </source>
</evidence>
<organism evidence="2 3">
    <name type="scientific">Drechslerella dactyloides</name>
    <name type="common">Nematode-trapping fungus</name>
    <name type="synonym">Arthrobotrys dactyloides</name>
    <dbReference type="NCBI Taxonomy" id="74499"/>
    <lineage>
        <taxon>Eukaryota</taxon>
        <taxon>Fungi</taxon>
        <taxon>Dikarya</taxon>
        <taxon>Ascomycota</taxon>
        <taxon>Pezizomycotina</taxon>
        <taxon>Orbiliomycetes</taxon>
        <taxon>Orbiliales</taxon>
        <taxon>Orbiliaceae</taxon>
        <taxon>Drechslerella</taxon>
    </lineage>
</organism>
<protein>
    <submittedName>
        <fullName evidence="2">Uncharacterized protein</fullName>
    </submittedName>
</protein>
<keyword evidence="3" id="KW-1185">Reference proteome</keyword>
<feature type="region of interest" description="Disordered" evidence="1">
    <location>
        <begin position="1"/>
        <end position="52"/>
    </location>
</feature>
<sequence length="83" mass="9407">MGAERRQQESLSAMGKKKSKKTTEKKKKGDVDMDLQVAAQGKRRRGGVEGVWGSWRKKEEWKNNRAGKGVWPAAWRHGYPPAV</sequence>
<reference evidence="2" key="1">
    <citation type="submission" date="2023-01" db="EMBL/GenBank/DDBJ databases">
        <title>The chitinases involved in constricting ring structure development in the nematode-trapping fungus Drechslerella dactyloides.</title>
        <authorList>
            <person name="Wang R."/>
            <person name="Zhang L."/>
            <person name="Tang P."/>
            <person name="Li S."/>
            <person name="Liang L."/>
        </authorList>
    </citation>
    <scope>NUCLEOTIDE SEQUENCE</scope>
    <source>
        <strain evidence="2">YMF1.00031</strain>
    </source>
</reference>
<evidence type="ECO:0000313" key="2">
    <source>
        <dbReference type="EMBL" id="KAJ6263383.1"/>
    </source>
</evidence>
<gene>
    <name evidence="2" type="ORF">Dda_1946</name>
</gene>
<evidence type="ECO:0000256" key="1">
    <source>
        <dbReference type="SAM" id="MobiDB-lite"/>
    </source>
</evidence>
<proteinExistence type="predicted"/>
<dbReference type="AlphaFoldDB" id="A0AAD6J2L4"/>
<feature type="compositionally biased region" description="Basic residues" evidence="1">
    <location>
        <begin position="15"/>
        <end position="28"/>
    </location>
</feature>
<dbReference type="Proteomes" id="UP001221413">
    <property type="component" value="Unassembled WGS sequence"/>
</dbReference>
<name>A0AAD6J2L4_DREDA</name>
<dbReference type="EMBL" id="JAQGDS010000002">
    <property type="protein sequence ID" value="KAJ6263383.1"/>
    <property type="molecule type" value="Genomic_DNA"/>
</dbReference>